<dbReference type="STRING" id="285568.AQJ66_32675"/>
<dbReference type="AlphaFoldDB" id="A0A101SPR6"/>
<accession>A0A101SPR6</accession>
<dbReference type="SUPFAM" id="SSF63380">
    <property type="entry name" value="Riboflavin synthase domain-like"/>
    <property type="match status" value="1"/>
</dbReference>
<sequence>MNECELVVAERSFVADEVVALALRDPLGRDLPEWEPGAHVDLLLDPGLERQYSLCGDPADRSAWRIAVADRPAPRRDVNSPGTPPPR</sequence>
<feature type="region of interest" description="Disordered" evidence="1">
    <location>
        <begin position="67"/>
        <end position="87"/>
    </location>
</feature>
<evidence type="ECO:0000313" key="3">
    <source>
        <dbReference type="Proteomes" id="UP000053024"/>
    </source>
</evidence>
<gene>
    <name evidence="2" type="ORF">AQJ66_32675</name>
</gene>
<proteinExistence type="predicted"/>
<dbReference type="PRINTS" id="PR00409">
    <property type="entry name" value="PHDIOXRDTASE"/>
</dbReference>
<evidence type="ECO:0008006" key="4">
    <source>
        <dbReference type="Google" id="ProtNLM"/>
    </source>
</evidence>
<evidence type="ECO:0000256" key="1">
    <source>
        <dbReference type="SAM" id="MobiDB-lite"/>
    </source>
</evidence>
<reference evidence="2 3" key="1">
    <citation type="submission" date="2015-10" db="EMBL/GenBank/DDBJ databases">
        <title>Draft genome sequence of Streptomyces bungoensis DSM 41781, type strain for the species Streptomyces bungoensis.</title>
        <authorList>
            <person name="Ruckert C."/>
            <person name="Winkler A."/>
            <person name="Kalinowski J."/>
            <person name="Kampfer P."/>
            <person name="Glaeser S."/>
        </authorList>
    </citation>
    <scope>NUCLEOTIDE SEQUENCE [LARGE SCALE GENOMIC DNA]</scope>
    <source>
        <strain evidence="2 3">DSM 41781</strain>
    </source>
</reference>
<dbReference type="Gene3D" id="2.40.30.10">
    <property type="entry name" value="Translation factors"/>
    <property type="match status" value="1"/>
</dbReference>
<keyword evidence="3" id="KW-1185">Reference proteome</keyword>
<comment type="caution">
    <text evidence="2">The sequence shown here is derived from an EMBL/GenBank/DDBJ whole genome shotgun (WGS) entry which is preliminary data.</text>
</comment>
<name>A0A101SPR6_9ACTN</name>
<organism evidence="2 3">
    <name type="scientific">Streptomyces bungoensis</name>
    <dbReference type="NCBI Taxonomy" id="285568"/>
    <lineage>
        <taxon>Bacteria</taxon>
        <taxon>Bacillati</taxon>
        <taxon>Actinomycetota</taxon>
        <taxon>Actinomycetes</taxon>
        <taxon>Kitasatosporales</taxon>
        <taxon>Streptomycetaceae</taxon>
        <taxon>Streptomyces</taxon>
    </lineage>
</organism>
<dbReference type="EMBL" id="LMWX01000062">
    <property type="protein sequence ID" value="KUN77734.1"/>
    <property type="molecule type" value="Genomic_DNA"/>
</dbReference>
<protein>
    <recommendedName>
        <fullName evidence="4">Oxidoreductase</fullName>
    </recommendedName>
</protein>
<evidence type="ECO:0000313" key="2">
    <source>
        <dbReference type="EMBL" id="KUN77734.1"/>
    </source>
</evidence>
<dbReference type="Proteomes" id="UP000053024">
    <property type="component" value="Unassembled WGS sequence"/>
</dbReference>
<dbReference type="InterPro" id="IPR017938">
    <property type="entry name" value="Riboflavin_synthase-like_b-brl"/>
</dbReference>